<dbReference type="InterPro" id="IPR023214">
    <property type="entry name" value="HAD_sf"/>
</dbReference>
<dbReference type="GO" id="GO:0016791">
    <property type="term" value="F:phosphatase activity"/>
    <property type="evidence" value="ECO:0007669"/>
    <property type="project" value="TreeGrafter"/>
</dbReference>
<dbReference type="Gene3D" id="3.30.1240.10">
    <property type="match status" value="1"/>
</dbReference>
<dbReference type="Pfam" id="PF08282">
    <property type="entry name" value="Hydrolase_3"/>
    <property type="match status" value="2"/>
</dbReference>
<dbReference type="InterPro" id="IPR036412">
    <property type="entry name" value="HAD-like_sf"/>
</dbReference>
<organism evidence="1 2">
    <name type="scientific">Promicromonospora thailandica</name>
    <dbReference type="NCBI Taxonomy" id="765201"/>
    <lineage>
        <taxon>Bacteria</taxon>
        <taxon>Bacillati</taxon>
        <taxon>Actinomycetota</taxon>
        <taxon>Actinomycetes</taxon>
        <taxon>Micrococcales</taxon>
        <taxon>Promicromonosporaceae</taxon>
        <taxon>Promicromonospora</taxon>
    </lineage>
</organism>
<dbReference type="Gene3D" id="3.40.50.1000">
    <property type="entry name" value="HAD superfamily/HAD-like"/>
    <property type="match status" value="1"/>
</dbReference>
<gene>
    <name evidence="1" type="ORF">APR03_000701</name>
</gene>
<dbReference type="AlphaFoldDB" id="A0A9X2JTF1"/>
<name>A0A9X2JTF1_9MICO</name>
<evidence type="ECO:0000313" key="2">
    <source>
        <dbReference type="Proteomes" id="UP001139493"/>
    </source>
</evidence>
<dbReference type="PANTHER" id="PTHR10000:SF8">
    <property type="entry name" value="HAD SUPERFAMILY HYDROLASE-LIKE, TYPE 3"/>
    <property type="match status" value="1"/>
</dbReference>
<sequence>MPVHLGAIRRRVTALTVPWGYVMILDDQPVSMRVRNDAPHLVALDIDGTLLVTGQRVPEPTVLAVQLVRGRRHHVVLASGRSLTGILPVARELGITDGWVVASNGAVTARLCPTCTNGYMLEDVLTFDVGPVAAMALSRFPDVQIGVEEIGVGYRVNRIFEPHEVNGEQRVVPTEELGELPASRAILRGPGVLDLLEPLRRHGVTATPAGLDWIDVTPRDLSKATSLENVRSALGVPAHNTLAVGDGVNDIEMLTWAARSVAMGHAPDEVKAIADETVGDITEHGVIQALKTLI</sequence>
<dbReference type="GO" id="GO:0000287">
    <property type="term" value="F:magnesium ion binding"/>
    <property type="evidence" value="ECO:0007669"/>
    <property type="project" value="TreeGrafter"/>
</dbReference>
<accession>A0A9X2JTF1</accession>
<reference evidence="1" key="1">
    <citation type="submission" date="2022-06" db="EMBL/GenBank/DDBJ databases">
        <title>Genomic Encyclopedia of Archaeal and Bacterial Type Strains, Phase II (KMG-II): from individual species to whole genera.</title>
        <authorList>
            <person name="Goeker M."/>
        </authorList>
    </citation>
    <scope>NUCLEOTIDE SEQUENCE</scope>
    <source>
        <strain evidence="1">DSM 26652</strain>
    </source>
</reference>
<dbReference type="SUPFAM" id="SSF56784">
    <property type="entry name" value="HAD-like"/>
    <property type="match status" value="1"/>
</dbReference>
<protein>
    <submittedName>
        <fullName evidence="1">Hydroxymethylpyrimidine pyrophosphatase</fullName>
    </submittedName>
</protein>
<evidence type="ECO:0000313" key="1">
    <source>
        <dbReference type="EMBL" id="MCP2263370.1"/>
    </source>
</evidence>
<dbReference type="EMBL" id="JAMTCS010000002">
    <property type="protein sequence ID" value="MCP2263370.1"/>
    <property type="molecule type" value="Genomic_DNA"/>
</dbReference>
<dbReference type="PROSITE" id="PS01229">
    <property type="entry name" value="COF_2"/>
    <property type="match status" value="1"/>
</dbReference>
<dbReference type="PANTHER" id="PTHR10000">
    <property type="entry name" value="PHOSPHOSERINE PHOSPHATASE"/>
    <property type="match status" value="1"/>
</dbReference>
<dbReference type="Proteomes" id="UP001139493">
    <property type="component" value="Unassembled WGS sequence"/>
</dbReference>
<keyword evidence="2" id="KW-1185">Reference proteome</keyword>
<dbReference type="GO" id="GO:0005829">
    <property type="term" value="C:cytosol"/>
    <property type="evidence" value="ECO:0007669"/>
    <property type="project" value="TreeGrafter"/>
</dbReference>
<comment type="caution">
    <text evidence="1">The sequence shown here is derived from an EMBL/GenBank/DDBJ whole genome shotgun (WGS) entry which is preliminary data.</text>
</comment>
<proteinExistence type="predicted"/>